<keyword evidence="3" id="KW-1185">Reference proteome</keyword>
<feature type="signal peptide" evidence="1">
    <location>
        <begin position="1"/>
        <end position="18"/>
    </location>
</feature>
<protein>
    <recommendedName>
        <fullName evidence="4">Outer membrane protein beta-barrel domain-containing protein</fullName>
    </recommendedName>
</protein>
<accession>A0A172U1E5</accession>
<evidence type="ECO:0000313" key="2">
    <source>
        <dbReference type="EMBL" id="ANE53076.1"/>
    </source>
</evidence>
<evidence type="ECO:0000313" key="3">
    <source>
        <dbReference type="Proteomes" id="UP000077177"/>
    </source>
</evidence>
<dbReference type="OrthoDB" id="649238at2"/>
<proteinExistence type="predicted"/>
<reference evidence="2 3" key="2">
    <citation type="journal article" date="2016" name="Int. J. Syst. Evol. Microbiol.">
        <title>Flavisolibacter tropicus sp. nov., isolated from tropical soil.</title>
        <authorList>
            <person name="Lee J.J."/>
            <person name="Kang M.S."/>
            <person name="Kim G.S."/>
            <person name="Lee C.S."/>
            <person name="Lim S."/>
            <person name="Lee J."/>
            <person name="Roh S.H."/>
            <person name="Kang H."/>
            <person name="Ha J.M."/>
            <person name="Bae S."/>
            <person name="Jung H.Y."/>
            <person name="Kim M.K."/>
        </authorList>
    </citation>
    <scope>NUCLEOTIDE SEQUENCE [LARGE SCALE GENOMIC DNA]</scope>
    <source>
        <strain evidence="2 3">LCS9</strain>
    </source>
</reference>
<dbReference type="AlphaFoldDB" id="A0A172U1E5"/>
<dbReference type="Proteomes" id="UP000077177">
    <property type="component" value="Chromosome"/>
</dbReference>
<gene>
    <name evidence="2" type="ORF">SY85_23980</name>
</gene>
<dbReference type="EMBL" id="CP011390">
    <property type="protein sequence ID" value="ANE53076.1"/>
    <property type="molecule type" value="Genomic_DNA"/>
</dbReference>
<dbReference type="KEGG" id="fla:SY85_23980"/>
<evidence type="ECO:0008006" key="4">
    <source>
        <dbReference type="Google" id="ProtNLM"/>
    </source>
</evidence>
<reference evidence="3" key="1">
    <citation type="submission" date="2015-01" db="EMBL/GenBank/DDBJ databases">
        <title>Flavisolibacter sp./LCS9/ whole genome sequencing.</title>
        <authorList>
            <person name="Kim M.K."/>
            <person name="Srinivasan S."/>
            <person name="Lee J.-J."/>
        </authorList>
    </citation>
    <scope>NUCLEOTIDE SEQUENCE [LARGE SCALE GENOMIC DNA]</scope>
    <source>
        <strain evidence="3">LCS9</strain>
    </source>
</reference>
<feature type="chain" id="PRO_5008001548" description="Outer membrane protein beta-barrel domain-containing protein" evidence="1">
    <location>
        <begin position="19"/>
        <end position="269"/>
    </location>
</feature>
<name>A0A172U1E5_9BACT</name>
<keyword evidence="1" id="KW-0732">Signal</keyword>
<dbReference type="RefSeq" id="WP_066408681.1">
    <property type="nucleotide sequence ID" value="NZ_CP011390.1"/>
</dbReference>
<sequence>MKLAFSLFSLLFSLVAMSQELYTATEPASNRAVGSLGVRVDNSIMDEVNSSKTNYHLIPDLMFGISKTVMVSGGVFFSNRSQSFESEGGTLYAKYRFLSKDAVQKHFRMALFGRLSFNNSDVHQEEINMYGHNSGVEVGTVATQLLRKVALSSSLSLVKAADNGNNNKFVYGSKQSKAVNYTFSVGRLMLPKEYKNYKQTNFNVMLEFLSQYNPGSGKYYLDAAPSLQLIFNSQGRLDIGYRKELTSSLIRTAPNGFFVRIEYNLFNVF</sequence>
<organism evidence="2 3">
    <name type="scientific">Flavisolibacter tropicus</name>
    <dbReference type="NCBI Taxonomy" id="1492898"/>
    <lineage>
        <taxon>Bacteria</taxon>
        <taxon>Pseudomonadati</taxon>
        <taxon>Bacteroidota</taxon>
        <taxon>Chitinophagia</taxon>
        <taxon>Chitinophagales</taxon>
        <taxon>Chitinophagaceae</taxon>
        <taxon>Flavisolibacter</taxon>
    </lineage>
</organism>
<evidence type="ECO:0000256" key="1">
    <source>
        <dbReference type="SAM" id="SignalP"/>
    </source>
</evidence>